<accession>A0A1Y2IIG9</accession>
<dbReference type="Proteomes" id="UP000193067">
    <property type="component" value="Unassembled WGS sequence"/>
</dbReference>
<sequence length="132" mass="15338">MASCRSHTSPIIVPLTPDVSLESALRDLNKRLRQWGFEDDRVIFSARLDEERERAATDVNTMQAWVHEREDWIMTADRILDRVELLLSSGALEVLEPETLRQTWASLTSVVFKVQYMVAHVEVRLDQWQTQS</sequence>
<keyword evidence="2" id="KW-1185">Reference proteome</keyword>
<organism evidence="1 2">
    <name type="scientific">Trametes coccinea (strain BRFM310)</name>
    <name type="common">Pycnoporus coccineus</name>
    <dbReference type="NCBI Taxonomy" id="1353009"/>
    <lineage>
        <taxon>Eukaryota</taxon>
        <taxon>Fungi</taxon>
        <taxon>Dikarya</taxon>
        <taxon>Basidiomycota</taxon>
        <taxon>Agaricomycotina</taxon>
        <taxon>Agaricomycetes</taxon>
        <taxon>Polyporales</taxon>
        <taxon>Polyporaceae</taxon>
        <taxon>Trametes</taxon>
    </lineage>
</organism>
<name>A0A1Y2IIG9_TRAC3</name>
<protein>
    <submittedName>
        <fullName evidence="1">Uncharacterized protein</fullName>
    </submittedName>
</protein>
<evidence type="ECO:0000313" key="2">
    <source>
        <dbReference type="Proteomes" id="UP000193067"/>
    </source>
</evidence>
<proteinExistence type="predicted"/>
<reference evidence="1 2" key="1">
    <citation type="journal article" date="2015" name="Biotechnol. Biofuels">
        <title>Enhanced degradation of softwood versus hardwood by the white-rot fungus Pycnoporus coccineus.</title>
        <authorList>
            <person name="Couturier M."/>
            <person name="Navarro D."/>
            <person name="Chevret D."/>
            <person name="Henrissat B."/>
            <person name="Piumi F."/>
            <person name="Ruiz-Duenas F.J."/>
            <person name="Martinez A.T."/>
            <person name="Grigoriev I.V."/>
            <person name="Riley R."/>
            <person name="Lipzen A."/>
            <person name="Berrin J.G."/>
            <person name="Master E.R."/>
            <person name="Rosso M.N."/>
        </authorList>
    </citation>
    <scope>NUCLEOTIDE SEQUENCE [LARGE SCALE GENOMIC DNA]</scope>
    <source>
        <strain evidence="1 2">BRFM310</strain>
    </source>
</reference>
<dbReference type="OrthoDB" id="2756547at2759"/>
<gene>
    <name evidence="1" type="ORF">PYCCODRAFT_1372579</name>
</gene>
<dbReference type="AlphaFoldDB" id="A0A1Y2IIG9"/>
<evidence type="ECO:0000313" key="1">
    <source>
        <dbReference type="EMBL" id="OSC99711.1"/>
    </source>
</evidence>
<dbReference type="EMBL" id="KZ084125">
    <property type="protein sequence ID" value="OSC99711.1"/>
    <property type="molecule type" value="Genomic_DNA"/>
</dbReference>